<keyword evidence="5" id="KW-1185">Reference proteome</keyword>
<evidence type="ECO:0000313" key="5">
    <source>
        <dbReference type="Proteomes" id="UP000297245"/>
    </source>
</evidence>
<accession>A0A4S8LS52</accession>
<feature type="region of interest" description="Disordered" evidence="1">
    <location>
        <begin position="206"/>
        <end position="229"/>
    </location>
</feature>
<name>A0A4S8LS52_DENBC</name>
<dbReference type="Proteomes" id="UP000297245">
    <property type="component" value="Unassembled WGS sequence"/>
</dbReference>
<feature type="compositionally biased region" description="Low complexity" evidence="1">
    <location>
        <begin position="217"/>
        <end position="229"/>
    </location>
</feature>
<evidence type="ECO:0000313" key="4">
    <source>
        <dbReference type="EMBL" id="THU92329.1"/>
    </source>
</evidence>
<dbReference type="InterPro" id="IPR011042">
    <property type="entry name" value="6-blade_b-propeller_TolB-like"/>
</dbReference>
<feature type="transmembrane region" description="Helical" evidence="2">
    <location>
        <begin position="6"/>
        <end position="25"/>
    </location>
</feature>
<gene>
    <name evidence="4" type="ORF">K435DRAFT_780277</name>
</gene>
<dbReference type="InterPro" id="IPR054539">
    <property type="entry name" value="Beta-prop_PDH"/>
</dbReference>
<dbReference type="AlphaFoldDB" id="A0A4S8LS52"/>
<proteinExistence type="predicted"/>
<dbReference type="Pfam" id="PF22807">
    <property type="entry name" value="TrAA12"/>
    <property type="match status" value="1"/>
</dbReference>
<protein>
    <submittedName>
        <fullName evidence="4">Soluble quino protein glucose dehydrogenase</fullName>
    </submittedName>
</protein>
<dbReference type="SUPFAM" id="SSF50952">
    <property type="entry name" value="Soluble quinoprotein glucose dehydrogenase"/>
    <property type="match status" value="1"/>
</dbReference>
<keyword evidence="2" id="KW-1133">Transmembrane helix</keyword>
<keyword evidence="2" id="KW-0812">Transmembrane</keyword>
<evidence type="ECO:0000259" key="3">
    <source>
        <dbReference type="Pfam" id="PF22807"/>
    </source>
</evidence>
<dbReference type="Gene3D" id="2.120.10.30">
    <property type="entry name" value="TolB, C-terminal domain"/>
    <property type="match status" value="1"/>
</dbReference>
<evidence type="ECO:0000256" key="1">
    <source>
        <dbReference type="SAM" id="MobiDB-lite"/>
    </source>
</evidence>
<dbReference type="EMBL" id="ML179282">
    <property type="protein sequence ID" value="THU92329.1"/>
    <property type="molecule type" value="Genomic_DNA"/>
</dbReference>
<sequence length="467" mass="49624">MRLDLTATRGLAFYGVFGIIHTYFIPTMQSKLGFILVTLSLFLQVAFAQVQPPGVPFRSPVTVAPGYSAHVIFSNLTTPRGIAFDSTGSTVLVVERGFGLTALSPSSTSPGSWERSVVVQNTGFTHGIQVDGSSLYLSTGAAVLLYQYDAQTKTVAPNQAPMTLISGLPADGELTTHTLQLEKDHSGKVTALLVGNGPLTNIDTTARDPASGRSQIRRFSLPSSSSTTQTWSSGQIIAYGIRNPAGLAFDPSTSVPKLYVVENGASIDNVTGLTAQFVNDNPADEMELVTFGSSILPFYGFPDCTTLWNPQADPVGNPEFVNLPRGTQFSLRLDPTRDDPWCQDEKNNLKPALSFQAHSVPLDIKFYEPSGTGSGSFPSSSAGDAFVSFHGSFDRDPPTGYGVVQVPFPLATTPSSGLGYSFLIQATNLNTCPGTCIRPVGLSFGADGKLYVSSDSSGEIFVIEQST</sequence>
<reference evidence="4 5" key="1">
    <citation type="journal article" date="2019" name="Nat. Ecol. Evol.">
        <title>Megaphylogeny resolves global patterns of mushroom evolution.</title>
        <authorList>
            <person name="Varga T."/>
            <person name="Krizsan K."/>
            <person name="Foldi C."/>
            <person name="Dima B."/>
            <person name="Sanchez-Garcia M."/>
            <person name="Sanchez-Ramirez S."/>
            <person name="Szollosi G.J."/>
            <person name="Szarkandi J.G."/>
            <person name="Papp V."/>
            <person name="Albert L."/>
            <person name="Andreopoulos W."/>
            <person name="Angelini C."/>
            <person name="Antonin V."/>
            <person name="Barry K.W."/>
            <person name="Bougher N.L."/>
            <person name="Buchanan P."/>
            <person name="Buyck B."/>
            <person name="Bense V."/>
            <person name="Catcheside P."/>
            <person name="Chovatia M."/>
            <person name="Cooper J."/>
            <person name="Damon W."/>
            <person name="Desjardin D."/>
            <person name="Finy P."/>
            <person name="Geml J."/>
            <person name="Haridas S."/>
            <person name="Hughes K."/>
            <person name="Justo A."/>
            <person name="Karasinski D."/>
            <person name="Kautmanova I."/>
            <person name="Kiss B."/>
            <person name="Kocsube S."/>
            <person name="Kotiranta H."/>
            <person name="LaButti K.M."/>
            <person name="Lechner B.E."/>
            <person name="Liimatainen K."/>
            <person name="Lipzen A."/>
            <person name="Lukacs Z."/>
            <person name="Mihaltcheva S."/>
            <person name="Morgado L.N."/>
            <person name="Niskanen T."/>
            <person name="Noordeloos M.E."/>
            <person name="Ohm R.A."/>
            <person name="Ortiz-Santana B."/>
            <person name="Ovrebo C."/>
            <person name="Racz N."/>
            <person name="Riley R."/>
            <person name="Savchenko A."/>
            <person name="Shiryaev A."/>
            <person name="Soop K."/>
            <person name="Spirin V."/>
            <person name="Szebenyi C."/>
            <person name="Tomsovsky M."/>
            <person name="Tulloss R.E."/>
            <person name="Uehling J."/>
            <person name="Grigoriev I.V."/>
            <person name="Vagvolgyi C."/>
            <person name="Papp T."/>
            <person name="Martin F.M."/>
            <person name="Miettinen O."/>
            <person name="Hibbett D.S."/>
            <person name="Nagy L.G."/>
        </authorList>
    </citation>
    <scope>NUCLEOTIDE SEQUENCE [LARGE SCALE GENOMIC DNA]</scope>
    <source>
        <strain evidence="4 5">CBS 962.96</strain>
    </source>
</reference>
<dbReference type="OrthoDB" id="507128at2759"/>
<dbReference type="InterPro" id="IPR011041">
    <property type="entry name" value="Quinoprot_gluc/sorb_DH_b-prop"/>
</dbReference>
<keyword evidence="2" id="KW-0472">Membrane</keyword>
<feature type="transmembrane region" description="Helical" evidence="2">
    <location>
        <begin position="32"/>
        <end position="50"/>
    </location>
</feature>
<feature type="domain" description="Pyrroloquinoline quinone-dependent pyranose dehydrogenase beta-propeller" evidence="3">
    <location>
        <begin position="62"/>
        <end position="465"/>
    </location>
</feature>
<evidence type="ECO:0000256" key="2">
    <source>
        <dbReference type="SAM" id="Phobius"/>
    </source>
</evidence>
<organism evidence="4 5">
    <name type="scientific">Dendrothele bispora (strain CBS 962.96)</name>
    <dbReference type="NCBI Taxonomy" id="1314807"/>
    <lineage>
        <taxon>Eukaryota</taxon>
        <taxon>Fungi</taxon>
        <taxon>Dikarya</taxon>
        <taxon>Basidiomycota</taxon>
        <taxon>Agaricomycotina</taxon>
        <taxon>Agaricomycetes</taxon>
        <taxon>Agaricomycetidae</taxon>
        <taxon>Agaricales</taxon>
        <taxon>Agaricales incertae sedis</taxon>
        <taxon>Dendrothele</taxon>
    </lineage>
</organism>